<proteinExistence type="predicted"/>
<evidence type="ECO:0000313" key="3">
    <source>
        <dbReference type="Proteomes" id="UP000241645"/>
    </source>
</evidence>
<name>A0ABX5FH09_9BACL</name>
<evidence type="ECO:0000313" key="2">
    <source>
        <dbReference type="EMBL" id="PSK01335.1"/>
    </source>
</evidence>
<feature type="coiled-coil region" evidence="1">
    <location>
        <begin position="15"/>
        <end position="42"/>
    </location>
</feature>
<sequence length="177" mass="20896">MNQKMMEHVTKISAEAAVQAALEFLEKEKQKQQKEKRDWRLRNTKLLLKHYRSFVRHVDGTMEKVTAHDYAEAIGNLHSQELALESIKRSTQRTMVMVKFVQRMLSVYETTCLMSEHPEDWRRYQIIHDLYISEEKKTVEQVATCHFIDTRTVYRDINEATKALSVLIFGVDAIDFM</sequence>
<dbReference type="Proteomes" id="UP000241645">
    <property type="component" value="Unassembled WGS sequence"/>
</dbReference>
<dbReference type="GeneID" id="95754593"/>
<evidence type="ECO:0008006" key="4">
    <source>
        <dbReference type="Google" id="ProtNLM"/>
    </source>
</evidence>
<reference evidence="2 3" key="1">
    <citation type="submission" date="2018-03" db="EMBL/GenBank/DDBJ databases">
        <title>Brevisbacillus phylogenomics.</title>
        <authorList>
            <person name="Dunlap C."/>
        </authorList>
    </citation>
    <scope>NUCLEOTIDE SEQUENCE [LARGE SCALE GENOMIC DNA]</scope>
    <source>
        <strain evidence="2 3">NRRL B-41110</strain>
    </source>
</reference>
<keyword evidence="1" id="KW-0175">Coiled coil</keyword>
<dbReference type="EMBL" id="PXZO01000080">
    <property type="protein sequence ID" value="PSK01335.1"/>
    <property type="molecule type" value="Genomic_DNA"/>
</dbReference>
<protein>
    <recommendedName>
        <fullName evidence="4">Transcriptional regulator</fullName>
    </recommendedName>
</protein>
<evidence type="ECO:0000256" key="1">
    <source>
        <dbReference type="SAM" id="Coils"/>
    </source>
</evidence>
<gene>
    <name evidence="2" type="ORF">C7R92_31515</name>
</gene>
<accession>A0ABX5FH09</accession>
<keyword evidence="3" id="KW-1185">Reference proteome</keyword>
<dbReference type="RefSeq" id="WP_106836864.1">
    <property type="nucleotide sequence ID" value="NZ_JARMEW010000044.1"/>
</dbReference>
<organism evidence="2 3">
    <name type="scientific">Brevibacillus porteri</name>
    <dbReference type="NCBI Taxonomy" id="2126350"/>
    <lineage>
        <taxon>Bacteria</taxon>
        <taxon>Bacillati</taxon>
        <taxon>Bacillota</taxon>
        <taxon>Bacilli</taxon>
        <taxon>Bacillales</taxon>
        <taxon>Paenibacillaceae</taxon>
        <taxon>Brevibacillus</taxon>
    </lineage>
</organism>
<comment type="caution">
    <text evidence="2">The sequence shown here is derived from an EMBL/GenBank/DDBJ whole genome shotgun (WGS) entry which is preliminary data.</text>
</comment>